<dbReference type="GO" id="GO:0006355">
    <property type="term" value="P:regulation of DNA-templated transcription"/>
    <property type="evidence" value="ECO:0007669"/>
    <property type="project" value="InterPro"/>
</dbReference>
<gene>
    <name evidence="2" type="ORF">IQ63_04855</name>
</gene>
<evidence type="ECO:0000313" key="3">
    <source>
        <dbReference type="Proteomes" id="UP000037151"/>
    </source>
</evidence>
<dbReference type="PATRIC" id="fig|42234.21.peg.1002"/>
<dbReference type="GO" id="GO:0003677">
    <property type="term" value="F:DNA binding"/>
    <property type="evidence" value="ECO:0007669"/>
    <property type="project" value="InterPro"/>
</dbReference>
<dbReference type="Gene3D" id="1.10.10.10">
    <property type="entry name" value="Winged helix-like DNA-binding domain superfamily/Winged helix DNA-binding domain"/>
    <property type="match status" value="1"/>
</dbReference>
<dbReference type="PANTHER" id="PTHR34293">
    <property type="entry name" value="HTH-TYPE TRANSCRIPTIONAL REGULATOR TRMBL2"/>
    <property type="match status" value="1"/>
</dbReference>
<protein>
    <submittedName>
        <fullName evidence="2">LuxR family transcriptional regulator</fullName>
    </submittedName>
</protein>
<dbReference type="InterPro" id="IPR051797">
    <property type="entry name" value="TrmB-like"/>
</dbReference>
<proteinExistence type="predicted"/>
<dbReference type="InterPro" id="IPR016032">
    <property type="entry name" value="Sig_transdc_resp-reg_C-effctor"/>
</dbReference>
<dbReference type="Proteomes" id="UP000037151">
    <property type="component" value="Unassembled WGS sequence"/>
</dbReference>
<dbReference type="PANTHER" id="PTHR34293:SF1">
    <property type="entry name" value="HTH-TYPE TRANSCRIPTIONAL REGULATOR TRMBL2"/>
    <property type="match status" value="1"/>
</dbReference>
<name>A0A0L0KMV3_9ACTN</name>
<dbReference type="RefSeq" id="WP_050369546.1">
    <property type="nucleotide sequence ID" value="NZ_KQ257803.1"/>
</dbReference>
<feature type="domain" description="HTH luxR-type" evidence="1">
    <location>
        <begin position="259"/>
        <end position="317"/>
    </location>
</feature>
<organism evidence="2 3">
    <name type="scientific">Streptomyces acidiscabies</name>
    <dbReference type="NCBI Taxonomy" id="42234"/>
    <lineage>
        <taxon>Bacteria</taxon>
        <taxon>Bacillati</taxon>
        <taxon>Actinomycetota</taxon>
        <taxon>Actinomycetes</taxon>
        <taxon>Kitasatosporales</taxon>
        <taxon>Streptomycetaceae</taxon>
        <taxon>Streptomyces</taxon>
    </lineage>
</organism>
<dbReference type="SUPFAM" id="SSF56024">
    <property type="entry name" value="Phospholipase D/nuclease"/>
    <property type="match status" value="1"/>
</dbReference>
<dbReference type="InterPro" id="IPR000792">
    <property type="entry name" value="Tscrpt_reg_LuxR_C"/>
</dbReference>
<accession>A0A0L0KMV3</accession>
<sequence length="335" mass="36951">MCGKTDISEAGFHTELCSAGITFYRNAVRRGRAVRDGVPDCLESLGLLTPAVDDPDAVIPVPPEMATVALTRPLEEEILRQQREMAAVRTTMSQVESIYRDLQGRDGKAVQPLAGESVIAAAIDEAVRCTRVEALSAHPGGGRPQRALVQALPLALEARERGIQQRRLYQHTVRTHGPTLDYIKAVTEVGVEVRTVNEVFDRLLVYDRTVAFIPDVEKSHRDHALRVTDPGIVHFLVSVFEHAWERAQAIVYTDDHHRPRLLTDETRLRVLRLMVDGYTDAAIATRLGMSTRSVASHLKKVSDMLGSKSRAQLAYLTAQSGLLDEPVRDGAEAAP</sequence>
<dbReference type="Pfam" id="PF00196">
    <property type="entry name" value="GerE"/>
    <property type="match status" value="1"/>
</dbReference>
<reference evidence="3" key="1">
    <citation type="submission" date="2014-07" db="EMBL/GenBank/DDBJ databases">
        <title>Genome sequencing of plant-pathogenic Streptomyces species.</title>
        <authorList>
            <person name="Harrison J."/>
            <person name="Sapp M."/>
            <person name="Thwaites R."/>
            <person name="Studholme D.J."/>
        </authorList>
    </citation>
    <scope>NUCLEOTIDE SEQUENCE [LARGE SCALE GENOMIC DNA]</scope>
    <source>
        <strain evidence="3">NCPPB 4445</strain>
    </source>
</reference>
<evidence type="ECO:0000313" key="2">
    <source>
        <dbReference type="EMBL" id="KND39166.1"/>
    </source>
</evidence>
<dbReference type="SMART" id="SM00421">
    <property type="entry name" value="HTH_LUXR"/>
    <property type="match status" value="1"/>
</dbReference>
<comment type="caution">
    <text evidence="2">The sequence shown here is derived from an EMBL/GenBank/DDBJ whole genome shotgun (WGS) entry which is preliminary data.</text>
</comment>
<dbReference type="SUPFAM" id="SSF46894">
    <property type="entry name" value="C-terminal effector domain of the bipartite response regulators"/>
    <property type="match status" value="1"/>
</dbReference>
<dbReference type="InterPro" id="IPR036388">
    <property type="entry name" value="WH-like_DNA-bd_sf"/>
</dbReference>
<dbReference type="OrthoDB" id="4266042at2"/>
<dbReference type="EMBL" id="JPPY01000030">
    <property type="protein sequence ID" value="KND39166.1"/>
    <property type="molecule type" value="Genomic_DNA"/>
</dbReference>
<dbReference type="AlphaFoldDB" id="A0A0L0KMV3"/>
<evidence type="ECO:0000259" key="1">
    <source>
        <dbReference type="SMART" id="SM00421"/>
    </source>
</evidence>